<reference evidence="2" key="1">
    <citation type="submission" date="2015-05" db="EMBL/GenBank/DDBJ databases">
        <title>Permanent draft genome of Rhodopirellula islandicus K833.</title>
        <authorList>
            <person name="Kizina J."/>
            <person name="Richter M."/>
            <person name="Glockner F.O."/>
            <person name="Harder J."/>
        </authorList>
    </citation>
    <scope>NUCLEOTIDE SEQUENCE [LARGE SCALE GENOMIC DNA]</scope>
    <source>
        <strain evidence="2">K833</strain>
    </source>
</reference>
<protein>
    <submittedName>
        <fullName evidence="2">Uncharacterized protein</fullName>
    </submittedName>
</protein>
<dbReference type="Proteomes" id="UP000036367">
    <property type="component" value="Unassembled WGS sequence"/>
</dbReference>
<proteinExistence type="predicted"/>
<evidence type="ECO:0000313" key="2">
    <source>
        <dbReference type="EMBL" id="KLU03567.1"/>
    </source>
</evidence>
<feature type="region of interest" description="Disordered" evidence="1">
    <location>
        <begin position="45"/>
        <end position="79"/>
    </location>
</feature>
<evidence type="ECO:0000256" key="1">
    <source>
        <dbReference type="SAM" id="MobiDB-lite"/>
    </source>
</evidence>
<comment type="caution">
    <text evidence="2">The sequence shown here is derived from an EMBL/GenBank/DDBJ whole genome shotgun (WGS) entry which is preliminary data.</text>
</comment>
<organism evidence="2 3">
    <name type="scientific">Rhodopirellula islandica</name>
    <dbReference type="NCBI Taxonomy" id="595434"/>
    <lineage>
        <taxon>Bacteria</taxon>
        <taxon>Pseudomonadati</taxon>
        <taxon>Planctomycetota</taxon>
        <taxon>Planctomycetia</taxon>
        <taxon>Pirellulales</taxon>
        <taxon>Pirellulaceae</taxon>
        <taxon>Rhodopirellula</taxon>
    </lineage>
</organism>
<feature type="compositionally biased region" description="Basic and acidic residues" evidence="1">
    <location>
        <begin position="45"/>
        <end position="70"/>
    </location>
</feature>
<name>A0A0J1BA29_RHOIS</name>
<keyword evidence="3" id="KW-1185">Reference proteome</keyword>
<sequence length="79" mass="8752">MDMPPTPPLTIPPWPLATAGWRVFLRLVSLGYAATQQPPATIWHPYRDEEGLTSEQNRRPQEAANAEDRAAQANAETAL</sequence>
<gene>
    <name evidence="2" type="ORF">RISK_004464</name>
</gene>
<evidence type="ECO:0000313" key="3">
    <source>
        <dbReference type="Proteomes" id="UP000036367"/>
    </source>
</evidence>
<accession>A0A0J1BA29</accession>
<dbReference type="AlphaFoldDB" id="A0A0J1BA29"/>
<dbReference type="EMBL" id="LECT01000036">
    <property type="protein sequence ID" value="KLU03567.1"/>
    <property type="molecule type" value="Genomic_DNA"/>
</dbReference>